<comment type="subcellular location">
    <subcellularLocation>
        <location evidence="1">Cell membrane</location>
        <topology evidence="1">Multi-pass membrane protein</topology>
    </subcellularLocation>
</comment>
<evidence type="ECO:0000256" key="5">
    <source>
        <dbReference type="ARBA" id="ARBA00023136"/>
    </source>
</evidence>
<dbReference type="PANTHER" id="PTHR30213">
    <property type="entry name" value="INNER MEMBRANE PROTEIN YHJD"/>
    <property type="match status" value="1"/>
</dbReference>
<reference evidence="8 9" key="1">
    <citation type="submission" date="2024-10" db="EMBL/GenBank/DDBJ databases">
        <title>The Natural Products Discovery Center: Release of the First 8490 Sequenced Strains for Exploring Actinobacteria Biosynthetic Diversity.</title>
        <authorList>
            <person name="Kalkreuter E."/>
            <person name="Kautsar S.A."/>
            <person name="Yang D."/>
            <person name="Bader C.D."/>
            <person name="Teijaro C.N."/>
            <person name="Fluegel L."/>
            <person name="Davis C.M."/>
            <person name="Simpson J.R."/>
            <person name="Lauterbach L."/>
            <person name="Steele A.D."/>
            <person name="Gui C."/>
            <person name="Meng S."/>
            <person name="Li G."/>
            <person name="Viehrig K."/>
            <person name="Ye F."/>
            <person name="Su P."/>
            <person name="Kiefer A.F."/>
            <person name="Nichols A."/>
            <person name="Cepeda A.J."/>
            <person name="Yan W."/>
            <person name="Fan B."/>
            <person name="Jiang Y."/>
            <person name="Adhikari A."/>
            <person name="Zheng C.-J."/>
            <person name="Schuster L."/>
            <person name="Cowan T.M."/>
            <person name="Smanski M.J."/>
            <person name="Chevrette M.G."/>
            <person name="De Carvalho L.P.S."/>
            <person name="Shen B."/>
        </authorList>
    </citation>
    <scope>NUCLEOTIDE SEQUENCE [LARGE SCALE GENOMIC DNA]</scope>
    <source>
        <strain evidence="8 9">NPDC019377</strain>
    </source>
</reference>
<keyword evidence="9" id="KW-1185">Reference proteome</keyword>
<comment type="caution">
    <text evidence="8">The sequence shown here is derived from an EMBL/GenBank/DDBJ whole genome shotgun (WGS) entry which is preliminary data.</text>
</comment>
<feature type="transmembrane region" description="Helical" evidence="7">
    <location>
        <begin position="249"/>
        <end position="272"/>
    </location>
</feature>
<name>A0ABW7VTS1_9NOCA</name>
<feature type="region of interest" description="Disordered" evidence="6">
    <location>
        <begin position="281"/>
        <end position="342"/>
    </location>
</feature>
<gene>
    <name evidence="8" type="ORF">ACH49Z_09150</name>
</gene>
<accession>A0ABW7VTS1</accession>
<evidence type="ECO:0000256" key="4">
    <source>
        <dbReference type="ARBA" id="ARBA00022989"/>
    </source>
</evidence>
<dbReference type="PANTHER" id="PTHR30213:SF0">
    <property type="entry name" value="UPF0761 MEMBRANE PROTEIN YIHY"/>
    <property type="match status" value="1"/>
</dbReference>
<keyword evidence="5 7" id="KW-0472">Membrane</keyword>
<feature type="transmembrane region" description="Helical" evidence="7">
    <location>
        <begin position="178"/>
        <end position="199"/>
    </location>
</feature>
<feature type="transmembrane region" description="Helical" evidence="7">
    <location>
        <begin position="92"/>
        <end position="114"/>
    </location>
</feature>
<evidence type="ECO:0000256" key="3">
    <source>
        <dbReference type="ARBA" id="ARBA00022692"/>
    </source>
</evidence>
<dbReference type="Proteomes" id="UP001611494">
    <property type="component" value="Unassembled WGS sequence"/>
</dbReference>
<protein>
    <submittedName>
        <fullName evidence="8">YihY/virulence factor BrkB family protein</fullName>
    </submittedName>
</protein>
<dbReference type="EMBL" id="JBIRYL010000001">
    <property type="protein sequence ID" value="MFI2230004.1"/>
    <property type="molecule type" value="Genomic_DNA"/>
</dbReference>
<dbReference type="Pfam" id="PF03631">
    <property type="entry name" value="Virul_fac_BrkB"/>
    <property type="match status" value="1"/>
</dbReference>
<dbReference type="NCBIfam" id="TIGR00765">
    <property type="entry name" value="yihY_not_rbn"/>
    <property type="match status" value="1"/>
</dbReference>
<sequence length="342" mass="36090">MRVRVLRSGEFRILVRTVRAAWSDELSDWAAALTYYSMLSLFPALLLTVAVLGLAGPEPTGALAGAASHVGPQGSRTLLADSVRHLEQVRVWSAPIAIAGLVSGLWTASGYIGAFIRAANALYSVAESRSRLRTVLLQLSLSVVLIAMMVFTGLGFVVTNGMAGRYGGVLAGLPFVHGIWSILRWIVLALVASFALSLLYRLAPNVSGQPLRWFTAGSALAVGVWLAGSAGLSFYAAHFDSFDKVYGSLAAAVVFLVWLWVANFAVLLGAVVDAQRARRPAPPAAESIGDDREQRRIPAVTEPDHDAVPVEPPLVAGTATGARPRALPPGAGGSQTFRPTAP</sequence>
<keyword evidence="2" id="KW-1003">Cell membrane</keyword>
<keyword evidence="4 7" id="KW-1133">Transmembrane helix</keyword>
<evidence type="ECO:0000256" key="1">
    <source>
        <dbReference type="ARBA" id="ARBA00004651"/>
    </source>
</evidence>
<evidence type="ECO:0000313" key="8">
    <source>
        <dbReference type="EMBL" id="MFI2230004.1"/>
    </source>
</evidence>
<feature type="transmembrane region" description="Helical" evidence="7">
    <location>
        <begin position="135"/>
        <end position="158"/>
    </location>
</feature>
<feature type="transmembrane region" description="Helical" evidence="7">
    <location>
        <begin position="33"/>
        <end position="55"/>
    </location>
</feature>
<dbReference type="InterPro" id="IPR017039">
    <property type="entry name" value="Virul_fac_BrkB"/>
</dbReference>
<dbReference type="RefSeq" id="WP_397061231.1">
    <property type="nucleotide sequence ID" value="NZ_JBIRYL010000001.1"/>
</dbReference>
<evidence type="ECO:0000256" key="2">
    <source>
        <dbReference type="ARBA" id="ARBA00022475"/>
    </source>
</evidence>
<keyword evidence="3 7" id="KW-0812">Transmembrane</keyword>
<evidence type="ECO:0000256" key="6">
    <source>
        <dbReference type="SAM" id="MobiDB-lite"/>
    </source>
</evidence>
<organism evidence="8 9">
    <name type="scientific">Nocardia testacea</name>
    <dbReference type="NCBI Taxonomy" id="248551"/>
    <lineage>
        <taxon>Bacteria</taxon>
        <taxon>Bacillati</taxon>
        <taxon>Actinomycetota</taxon>
        <taxon>Actinomycetes</taxon>
        <taxon>Mycobacteriales</taxon>
        <taxon>Nocardiaceae</taxon>
        <taxon>Nocardia</taxon>
    </lineage>
</organism>
<evidence type="ECO:0000313" key="9">
    <source>
        <dbReference type="Proteomes" id="UP001611494"/>
    </source>
</evidence>
<feature type="compositionally biased region" description="Basic and acidic residues" evidence="6">
    <location>
        <begin position="289"/>
        <end position="308"/>
    </location>
</feature>
<feature type="transmembrane region" description="Helical" evidence="7">
    <location>
        <begin position="211"/>
        <end position="237"/>
    </location>
</feature>
<evidence type="ECO:0000256" key="7">
    <source>
        <dbReference type="SAM" id="Phobius"/>
    </source>
</evidence>
<proteinExistence type="predicted"/>